<sequence>MKRSLRLLAPLAAAAVPLMMMPMAAHADTGTTYQTTLNAINGSGGSGSFTMTVNGNQATVDESFSGLADQFNGAAYPHVQHIHIGAQGTCPTMDADQNGDGVISTTEGAPSYGGIGVTLSTKGDTSPAAGTDLKVAPAGGSVDYHRTFTLDSKTMSALEAGTGVIVVHGLDPATLSQEAQDAKSDLVPSLPLAATSPALCGALTSMPTGGVATGTGSTSGIEDSGLLALGGGLLVAGGVLFSTRKRSTVNAG</sequence>
<dbReference type="AlphaFoldDB" id="A0A7G9R829"/>
<dbReference type="EMBL" id="CP060713">
    <property type="protein sequence ID" value="QNN51754.1"/>
    <property type="molecule type" value="Genomic_DNA"/>
</dbReference>
<evidence type="ECO:0008006" key="4">
    <source>
        <dbReference type="Google" id="ProtNLM"/>
    </source>
</evidence>
<reference evidence="2 3" key="1">
    <citation type="submission" date="2020-08" db="EMBL/GenBank/DDBJ databases">
        <title>Genome sequence of Nocardioides mesophilus KACC 16243T.</title>
        <authorList>
            <person name="Hyun D.-W."/>
            <person name="Bae J.-W."/>
        </authorList>
    </citation>
    <scope>NUCLEOTIDE SEQUENCE [LARGE SCALE GENOMIC DNA]</scope>
    <source>
        <strain evidence="2 3">KACC 16243</strain>
    </source>
</reference>
<dbReference type="KEGG" id="nmes:H9L09_14485"/>
<evidence type="ECO:0000313" key="2">
    <source>
        <dbReference type="EMBL" id="QNN51754.1"/>
    </source>
</evidence>
<gene>
    <name evidence="2" type="ORF">H9L09_14485</name>
</gene>
<dbReference type="Proteomes" id="UP000515947">
    <property type="component" value="Chromosome"/>
</dbReference>
<proteinExistence type="predicted"/>
<keyword evidence="1" id="KW-0732">Signal</keyword>
<keyword evidence="3" id="KW-1185">Reference proteome</keyword>
<feature type="chain" id="PRO_5028933017" description="CHRD domain-containing protein" evidence="1">
    <location>
        <begin position="28"/>
        <end position="252"/>
    </location>
</feature>
<name>A0A7G9R829_9ACTN</name>
<protein>
    <recommendedName>
        <fullName evidence="4">CHRD domain-containing protein</fullName>
    </recommendedName>
</protein>
<organism evidence="2 3">
    <name type="scientific">Nocardioides mesophilus</name>
    <dbReference type="NCBI Taxonomy" id="433659"/>
    <lineage>
        <taxon>Bacteria</taxon>
        <taxon>Bacillati</taxon>
        <taxon>Actinomycetota</taxon>
        <taxon>Actinomycetes</taxon>
        <taxon>Propionibacteriales</taxon>
        <taxon>Nocardioidaceae</taxon>
        <taxon>Nocardioides</taxon>
    </lineage>
</organism>
<evidence type="ECO:0000313" key="3">
    <source>
        <dbReference type="Proteomes" id="UP000515947"/>
    </source>
</evidence>
<accession>A0A7G9R829</accession>
<evidence type="ECO:0000256" key="1">
    <source>
        <dbReference type="SAM" id="SignalP"/>
    </source>
</evidence>
<feature type="signal peptide" evidence="1">
    <location>
        <begin position="1"/>
        <end position="27"/>
    </location>
</feature>